<proteinExistence type="predicted"/>
<dbReference type="AlphaFoldDB" id="A0A8T0QQE4"/>
<feature type="non-terminal residue" evidence="2">
    <location>
        <position position="156"/>
    </location>
</feature>
<feature type="non-terminal residue" evidence="2">
    <location>
        <position position="1"/>
    </location>
</feature>
<keyword evidence="3" id="KW-1185">Reference proteome</keyword>
<evidence type="ECO:0000313" key="3">
    <source>
        <dbReference type="Proteomes" id="UP000823388"/>
    </source>
</evidence>
<feature type="region of interest" description="Disordered" evidence="1">
    <location>
        <begin position="1"/>
        <end position="109"/>
    </location>
</feature>
<organism evidence="2 3">
    <name type="scientific">Panicum virgatum</name>
    <name type="common">Blackwell switchgrass</name>
    <dbReference type="NCBI Taxonomy" id="38727"/>
    <lineage>
        <taxon>Eukaryota</taxon>
        <taxon>Viridiplantae</taxon>
        <taxon>Streptophyta</taxon>
        <taxon>Embryophyta</taxon>
        <taxon>Tracheophyta</taxon>
        <taxon>Spermatophyta</taxon>
        <taxon>Magnoliopsida</taxon>
        <taxon>Liliopsida</taxon>
        <taxon>Poales</taxon>
        <taxon>Poaceae</taxon>
        <taxon>PACMAD clade</taxon>
        <taxon>Panicoideae</taxon>
        <taxon>Panicodae</taxon>
        <taxon>Paniceae</taxon>
        <taxon>Panicinae</taxon>
        <taxon>Panicum</taxon>
        <taxon>Panicum sect. Hiantes</taxon>
    </lineage>
</organism>
<feature type="compositionally biased region" description="Basic and acidic residues" evidence="1">
    <location>
        <begin position="32"/>
        <end position="48"/>
    </location>
</feature>
<dbReference type="Proteomes" id="UP000823388">
    <property type="component" value="Chromosome 7K"/>
</dbReference>
<feature type="compositionally biased region" description="Gly residues" evidence="1">
    <location>
        <begin position="89"/>
        <end position="101"/>
    </location>
</feature>
<evidence type="ECO:0000256" key="1">
    <source>
        <dbReference type="SAM" id="MobiDB-lite"/>
    </source>
</evidence>
<gene>
    <name evidence="2" type="ORF">PVAP13_7KG428501</name>
</gene>
<sequence length="156" mass="16560">EAGTLPEGESVPQFPARRPWRGSHLHWRRTNRREITEPPRERRGRPESSIEASGELVPPGSPAGTTARLMEPNRIRETAGIELTSGRGEAIGIGGEPGRGPAGDELRPRCSPAGGLLSAALLGRAGRRLPAAAASGFFFPAVESDLIAQGVCQEPR</sequence>
<name>A0A8T0QQE4_PANVG</name>
<evidence type="ECO:0000313" key="2">
    <source>
        <dbReference type="EMBL" id="KAG2575351.1"/>
    </source>
</evidence>
<dbReference type="EMBL" id="CM029049">
    <property type="protein sequence ID" value="KAG2575351.1"/>
    <property type="molecule type" value="Genomic_DNA"/>
</dbReference>
<feature type="compositionally biased region" description="Basic residues" evidence="1">
    <location>
        <begin position="18"/>
        <end position="31"/>
    </location>
</feature>
<accession>A0A8T0QQE4</accession>
<comment type="caution">
    <text evidence="2">The sequence shown here is derived from an EMBL/GenBank/DDBJ whole genome shotgun (WGS) entry which is preliminary data.</text>
</comment>
<reference evidence="2" key="1">
    <citation type="submission" date="2020-05" db="EMBL/GenBank/DDBJ databases">
        <title>WGS assembly of Panicum virgatum.</title>
        <authorList>
            <person name="Lovell J.T."/>
            <person name="Jenkins J."/>
            <person name="Shu S."/>
            <person name="Juenger T.E."/>
            <person name="Schmutz J."/>
        </authorList>
    </citation>
    <scope>NUCLEOTIDE SEQUENCE</scope>
    <source>
        <strain evidence="2">AP13</strain>
    </source>
</reference>
<protein>
    <submittedName>
        <fullName evidence="2">Uncharacterized protein</fullName>
    </submittedName>
</protein>